<dbReference type="RefSeq" id="WP_317017071.1">
    <property type="nucleotide sequence ID" value="NZ_CP136512.1"/>
</dbReference>
<accession>A0ABZ0EFM6</accession>
<name>A0ABZ0EFM6_9BURK</name>
<evidence type="ECO:0000313" key="2">
    <source>
        <dbReference type="Proteomes" id="UP001302652"/>
    </source>
</evidence>
<evidence type="ECO:0000313" key="1">
    <source>
        <dbReference type="EMBL" id="WOD15007.1"/>
    </source>
</evidence>
<protein>
    <submittedName>
        <fullName evidence="1">Uncharacterized protein</fullName>
    </submittedName>
</protein>
<gene>
    <name evidence="1" type="ORF">RW095_16845</name>
</gene>
<reference evidence="1 2" key="1">
    <citation type="submission" date="2023-10" db="EMBL/GenBank/DDBJ databases">
        <title>Surface-active antibiotics is a multifunctional adaptation for post-fire microbes.</title>
        <authorList>
            <person name="Liu M.D."/>
            <person name="Du Y."/>
            <person name="Koupaei S.K."/>
            <person name="Kim N.R."/>
            <person name="Zhang W."/>
            <person name="Traxler M.F."/>
        </authorList>
    </citation>
    <scope>NUCLEOTIDE SEQUENCE [LARGE SCALE GENOMIC DNA]</scope>
    <source>
        <strain evidence="1 2">F3</strain>
    </source>
</reference>
<sequence>MFGSNVIGAAPASARGHYLVVADIEAARADLLRRSVEIGEACHDAGGVFHRSDGENRVSGAQPERKSYASFATFSDPHRNRWFVQ</sequence>
<dbReference type="Proteomes" id="UP001302652">
    <property type="component" value="Chromosome 2"/>
</dbReference>
<proteinExistence type="predicted"/>
<organism evidence="1 2">
    <name type="scientific">Paraburkholderia kirstenboschensis</name>
    <dbReference type="NCBI Taxonomy" id="1245436"/>
    <lineage>
        <taxon>Bacteria</taxon>
        <taxon>Pseudomonadati</taxon>
        <taxon>Pseudomonadota</taxon>
        <taxon>Betaproteobacteria</taxon>
        <taxon>Burkholderiales</taxon>
        <taxon>Burkholderiaceae</taxon>
        <taxon>Paraburkholderia</taxon>
    </lineage>
</organism>
<dbReference type="EMBL" id="CP136512">
    <property type="protein sequence ID" value="WOD15007.1"/>
    <property type="molecule type" value="Genomic_DNA"/>
</dbReference>
<keyword evidence="2" id="KW-1185">Reference proteome</keyword>